<evidence type="ECO:0000259" key="10">
    <source>
        <dbReference type="PROSITE" id="PS51981"/>
    </source>
</evidence>
<dbReference type="GO" id="GO:0002376">
    <property type="term" value="P:immune system process"/>
    <property type="evidence" value="ECO:0007669"/>
    <property type="project" value="UniProtKB-KW"/>
</dbReference>
<evidence type="ECO:0000313" key="13">
    <source>
        <dbReference type="Proteomes" id="UP000011087"/>
    </source>
</evidence>
<protein>
    <recommendedName>
        <fullName evidence="10">RZ-type domain-containing protein</fullName>
    </recommendedName>
</protein>
<dbReference type="SUPFAM" id="SSF52540">
    <property type="entry name" value="P-loop containing nucleoside triphosphate hydrolases"/>
    <property type="match status" value="1"/>
</dbReference>
<dbReference type="InterPro" id="IPR027417">
    <property type="entry name" value="P-loop_NTPase"/>
</dbReference>
<dbReference type="GO" id="GO:0031380">
    <property type="term" value="C:nuclear RNA-directed RNA polymerase complex"/>
    <property type="evidence" value="ECO:0007669"/>
    <property type="project" value="TreeGrafter"/>
</dbReference>
<dbReference type="InterPro" id="IPR041679">
    <property type="entry name" value="DNA2/NAM7-like_C"/>
</dbReference>
<dbReference type="PaxDb" id="55529-EKX36930"/>
<keyword evidence="4" id="KW-0479">Metal-binding</keyword>
<dbReference type="InterPro" id="IPR045055">
    <property type="entry name" value="DNA2/NAM7-like"/>
</dbReference>
<dbReference type="PROSITE" id="PS51981">
    <property type="entry name" value="ZF_RZ"/>
    <property type="match status" value="1"/>
</dbReference>
<evidence type="ECO:0000256" key="8">
    <source>
        <dbReference type="ARBA" id="ARBA00022859"/>
    </source>
</evidence>
<evidence type="ECO:0000256" key="2">
    <source>
        <dbReference type="ARBA" id="ARBA00004496"/>
    </source>
</evidence>
<evidence type="ECO:0000256" key="7">
    <source>
        <dbReference type="ARBA" id="ARBA00022833"/>
    </source>
</evidence>
<proteinExistence type="predicted"/>
<dbReference type="Pfam" id="PF13087">
    <property type="entry name" value="AAA_12"/>
    <property type="match status" value="1"/>
</dbReference>
<dbReference type="RefSeq" id="XP_005823910.1">
    <property type="nucleotide sequence ID" value="XM_005823853.1"/>
</dbReference>
<evidence type="ECO:0000256" key="5">
    <source>
        <dbReference type="ARBA" id="ARBA00022737"/>
    </source>
</evidence>
<reference evidence="11 13" key="1">
    <citation type="journal article" date="2012" name="Nature">
        <title>Algal genomes reveal evolutionary mosaicism and the fate of nucleomorphs.</title>
        <authorList>
            <consortium name="DOE Joint Genome Institute"/>
            <person name="Curtis B.A."/>
            <person name="Tanifuji G."/>
            <person name="Burki F."/>
            <person name="Gruber A."/>
            <person name="Irimia M."/>
            <person name="Maruyama S."/>
            <person name="Arias M.C."/>
            <person name="Ball S.G."/>
            <person name="Gile G.H."/>
            <person name="Hirakawa Y."/>
            <person name="Hopkins J.F."/>
            <person name="Kuo A."/>
            <person name="Rensing S.A."/>
            <person name="Schmutz J."/>
            <person name="Symeonidi A."/>
            <person name="Elias M."/>
            <person name="Eveleigh R.J."/>
            <person name="Herman E.K."/>
            <person name="Klute M.J."/>
            <person name="Nakayama T."/>
            <person name="Obornik M."/>
            <person name="Reyes-Prieto A."/>
            <person name="Armbrust E.V."/>
            <person name="Aves S.J."/>
            <person name="Beiko R.G."/>
            <person name="Coutinho P."/>
            <person name="Dacks J.B."/>
            <person name="Durnford D.G."/>
            <person name="Fast N.M."/>
            <person name="Green B.R."/>
            <person name="Grisdale C.J."/>
            <person name="Hempel F."/>
            <person name="Henrissat B."/>
            <person name="Hoppner M.P."/>
            <person name="Ishida K."/>
            <person name="Kim E."/>
            <person name="Koreny L."/>
            <person name="Kroth P.G."/>
            <person name="Liu Y."/>
            <person name="Malik S.B."/>
            <person name="Maier U.G."/>
            <person name="McRose D."/>
            <person name="Mock T."/>
            <person name="Neilson J.A."/>
            <person name="Onodera N.T."/>
            <person name="Poole A.M."/>
            <person name="Pritham E.J."/>
            <person name="Richards T.A."/>
            <person name="Rocap G."/>
            <person name="Roy S.W."/>
            <person name="Sarai C."/>
            <person name="Schaack S."/>
            <person name="Shirato S."/>
            <person name="Slamovits C.H."/>
            <person name="Spencer D.F."/>
            <person name="Suzuki S."/>
            <person name="Worden A.Z."/>
            <person name="Zauner S."/>
            <person name="Barry K."/>
            <person name="Bell C."/>
            <person name="Bharti A.K."/>
            <person name="Crow J.A."/>
            <person name="Grimwood J."/>
            <person name="Kramer R."/>
            <person name="Lindquist E."/>
            <person name="Lucas S."/>
            <person name="Salamov A."/>
            <person name="McFadden G.I."/>
            <person name="Lane C.E."/>
            <person name="Keeling P.J."/>
            <person name="Gray M.W."/>
            <person name="Grigoriev I.V."/>
            <person name="Archibald J.M."/>
        </authorList>
    </citation>
    <scope>NUCLEOTIDE SEQUENCE</scope>
    <source>
        <strain evidence="11 13">CCMP2712</strain>
    </source>
</reference>
<comment type="subcellular location">
    <subcellularLocation>
        <location evidence="2">Cytoplasm</location>
    </subcellularLocation>
    <subcellularLocation>
        <location evidence="1">Plastid</location>
        <location evidence="1">Chloroplast</location>
    </subcellularLocation>
</comment>
<dbReference type="GO" id="GO:0008270">
    <property type="term" value="F:zinc ion binding"/>
    <property type="evidence" value="ECO:0007669"/>
    <property type="project" value="UniProtKB-KW"/>
</dbReference>
<dbReference type="GeneID" id="17293627"/>
<dbReference type="Pfam" id="PF26601">
    <property type="entry name" value="zf-CHCC_ins"/>
    <property type="match status" value="1"/>
</dbReference>
<gene>
    <name evidence="11" type="ORF">GUITHDRAFT_116953</name>
</gene>
<organism evidence="11">
    <name type="scientific">Guillardia theta (strain CCMP2712)</name>
    <name type="common">Cryptophyte</name>
    <dbReference type="NCBI Taxonomy" id="905079"/>
    <lineage>
        <taxon>Eukaryota</taxon>
        <taxon>Cryptophyceae</taxon>
        <taxon>Pyrenomonadales</taxon>
        <taxon>Geminigeraceae</taxon>
        <taxon>Guillardia</taxon>
    </lineage>
</organism>
<dbReference type="EMBL" id="JH993066">
    <property type="protein sequence ID" value="EKX36930.1"/>
    <property type="molecule type" value="Genomic_DNA"/>
</dbReference>
<feature type="region of interest" description="Disordered" evidence="9">
    <location>
        <begin position="757"/>
        <end position="786"/>
    </location>
</feature>
<dbReference type="OMA" id="PVCQVPI"/>
<dbReference type="KEGG" id="gtt:GUITHDRAFT_116953"/>
<dbReference type="eggNOG" id="KOG1807">
    <property type="taxonomic scope" value="Eukaryota"/>
</dbReference>
<dbReference type="InterPro" id="IPR058255">
    <property type="entry name" value="zf-CHCC_ins"/>
</dbReference>
<dbReference type="Pfam" id="PF13086">
    <property type="entry name" value="AAA_11"/>
    <property type="match status" value="1"/>
</dbReference>
<dbReference type="SMART" id="SM00438">
    <property type="entry name" value="ZnF_NFX"/>
    <property type="match status" value="3"/>
</dbReference>
<evidence type="ECO:0000256" key="9">
    <source>
        <dbReference type="SAM" id="MobiDB-lite"/>
    </source>
</evidence>
<dbReference type="GO" id="GO:0031048">
    <property type="term" value="P:regulatory ncRNA-mediated heterochromatin formation"/>
    <property type="evidence" value="ECO:0007669"/>
    <property type="project" value="TreeGrafter"/>
</dbReference>
<dbReference type="FunFam" id="3.40.50.300:FF:001660">
    <property type="entry name" value="NF-X1 finger and helicase protein, putative"/>
    <property type="match status" value="1"/>
</dbReference>
<evidence type="ECO:0000256" key="6">
    <source>
        <dbReference type="ARBA" id="ARBA00022771"/>
    </source>
</evidence>
<keyword evidence="13" id="KW-1185">Reference proteome</keyword>
<reference evidence="13" key="2">
    <citation type="submission" date="2012-11" db="EMBL/GenBank/DDBJ databases">
        <authorList>
            <person name="Kuo A."/>
            <person name="Curtis B.A."/>
            <person name="Tanifuji G."/>
            <person name="Burki F."/>
            <person name="Gruber A."/>
            <person name="Irimia M."/>
            <person name="Maruyama S."/>
            <person name="Arias M.C."/>
            <person name="Ball S.G."/>
            <person name="Gile G.H."/>
            <person name="Hirakawa Y."/>
            <person name="Hopkins J.F."/>
            <person name="Rensing S.A."/>
            <person name="Schmutz J."/>
            <person name="Symeonidi A."/>
            <person name="Elias M."/>
            <person name="Eveleigh R.J."/>
            <person name="Herman E.K."/>
            <person name="Klute M.J."/>
            <person name="Nakayama T."/>
            <person name="Obornik M."/>
            <person name="Reyes-Prieto A."/>
            <person name="Armbrust E.V."/>
            <person name="Aves S.J."/>
            <person name="Beiko R.G."/>
            <person name="Coutinho P."/>
            <person name="Dacks J.B."/>
            <person name="Durnford D.G."/>
            <person name="Fast N.M."/>
            <person name="Green B.R."/>
            <person name="Grisdale C."/>
            <person name="Hempe F."/>
            <person name="Henrissat B."/>
            <person name="Hoppner M.P."/>
            <person name="Ishida K.-I."/>
            <person name="Kim E."/>
            <person name="Koreny L."/>
            <person name="Kroth P.G."/>
            <person name="Liu Y."/>
            <person name="Malik S.-B."/>
            <person name="Maier U.G."/>
            <person name="McRose D."/>
            <person name="Mock T."/>
            <person name="Neilson J.A."/>
            <person name="Onodera N.T."/>
            <person name="Poole A.M."/>
            <person name="Pritham E.J."/>
            <person name="Richards T.A."/>
            <person name="Rocap G."/>
            <person name="Roy S.W."/>
            <person name="Sarai C."/>
            <person name="Schaack S."/>
            <person name="Shirato S."/>
            <person name="Slamovits C.H."/>
            <person name="Spencer D.F."/>
            <person name="Suzuki S."/>
            <person name="Worden A.Z."/>
            <person name="Zauner S."/>
            <person name="Barry K."/>
            <person name="Bell C."/>
            <person name="Bharti A.K."/>
            <person name="Crow J.A."/>
            <person name="Grimwood J."/>
            <person name="Kramer R."/>
            <person name="Lindquist E."/>
            <person name="Lucas S."/>
            <person name="Salamov A."/>
            <person name="McFadden G.I."/>
            <person name="Lane C.E."/>
            <person name="Keeling P.J."/>
            <person name="Gray M.W."/>
            <person name="Grigoriev I.V."/>
            <person name="Archibald J.M."/>
        </authorList>
    </citation>
    <scope>NUCLEOTIDE SEQUENCE</scope>
    <source>
        <strain evidence="13">CCMP2712</strain>
    </source>
</reference>
<dbReference type="Pfam" id="PF20173">
    <property type="entry name" value="ZnF_RZ-type"/>
    <property type="match status" value="1"/>
</dbReference>
<feature type="domain" description="RZ-type" evidence="10">
    <location>
        <begin position="1912"/>
        <end position="1991"/>
    </location>
</feature>
<evidence type="ECO:0000313" key="12">
    <source>
        <dbReference type="EnsemblProtists" id="EKX36930"/>
    </source>
</evidence>
<dbReference type="InterPro" id="IPR000967">
    <property type="entry name" value="Znf_NFX1"/>
</dbReference>
<dbReference type="InterPro" id="IPR047187">
    <property type="entry name" value="SF1_C_Upf1"/>
</dbReference>
<sequence length="1998" mass="226226">MRSAPLKSVNEARIFVEEISQVKEENWCLGLLTDGGGRLRLEEIFQSEHVVWSANRTMPLEQACTMKEVLLPLMKCCQHLITNFPHLNRQIHVLMTIFNYNAQFVDSLLNLIADERENIPSRLDVEELHAVCFFAVKFLRILPQKETHERYLGLLHNLEQRLAQLTANSRKHDAWLTLDALKALIDKQAPVEVPKPRARKQTSASPLIFLPYSGPGELNETGRRHDNDQVDIADINIIPTPNELLAEQPPCLPQNKATAPHHLAPDSIQRLLDVHFRLFRHDSIANLADLMQNLSRRKSAVVDWFNKKSGSDKHRMDVEGSSNFHSFFVFRNVRFLDYAFNNIAGVVHRYEMDQIVSLKNAKKAMMEQEWKAGKIQALQKDDVVLLVRVNKLAEEDFSRCFGLATVTSITPKHKENAQCNRIEVELKLEPLEGYDVEDFKRLHEVYGIIDPRCGFYSFKSILQTLQATEYESISPVLAQLALSTENLIPVFPKNLESVVWNFECLLKPDLDWQLRQEVLPLLRAVTAEHLRDDTLRALLIERLQGVSYLDAEQTSALVQTLTRSLAITQGPPGKTFLGIAIVKLLLANGVIGPGSPLLCVCYTNHALDQFLEHLLDEFPGLQLVRLGTRTRSERLTEYSLDSFRETISRSQRSKPLRFQFGRLRAEEEECEDEIERLDELINIRKLSWEALGDYVEIEFPSIFDGLVEAANWIRESDFELNTKKDILQLWLNPLRRVKIKKGKGKKNKQAAFSNTYACLGNDNEKQPQDPAEDAQKTNGGPTAESDREEAMMLRYFYLPENPVELQVDQDQELPEIGDIWALSLHSRNQIVQMILRHFKESQTEIRLSLYERLADIHEQRRQLLRAQQVSFLKQHCSVVGCTVTGMSMFRDLINGLQSQVVLIEEAAEILEAQTLSLIGSSIQHAIFIGDHKQLRPKVNCYDLTVQSKSGYDIDRSLFERLVEDRDTPTSVLRRQYRMRPEISDLIRQTIYPELLDGDRVLQYPQVSGVVSPVFFWSHSVPEDKFQDKDMKYQTQEGSKTNMHEVACVIALIRYLVAQGYGTDRITVLTGYLGQSVLIKRELKKVAFAAFLGEKDREEAELLLADEDSSDEGEEGKQTATEVSSAGIRVATIDNFQGEENDIMILSLVRSNPKKVSGFMKVENRVNVLLSRAKHGMYLVGNTETITFHDRMWTKVLGLLSQRACVGDAFPIVCQKHPNDIRYCKHPQDFLRLSQDGGCMLPCEARLSCGHVCPRACHPDGHQGFQCLQPCTKRPKGCQKQHECRKLCFQDCGLCSEIITDVKLHCGHFNSIECWKTADPRKEYCSQTVTIAMPVCGHEVQVPCRLSDQYLDGELLCPVPCGGQLKCGHGCTSPCGKCLRAGCAAQDIDFMSSEYRDIVPLHAKSCNVRCEQKLSNLCGHTCRAPCHAFYGTKCGEAVCQDQCTLACQHSKCSKPCGAMCTPCMERCDWACEHVKPCSLLCFAPCDRLPCNKRCNKKLKCGHRCPSVCGEPCGPYERFCPTCDTTGKVRKLQVDLLTFSTLEEANLDEDPLILFPCKQHALQISSADAHMELHKAYVQDEKGDLVGLKEEGVATKDSFLNKLCPFGCGRTKNDGYRMRRYGRVVNARNAVLCQQKIIIQTNVLLKNFKDENLEASLSGESKARLFEEACRIHEQLNDFKNTITTNMKKKSSSSIHQRLVEPLPTVRAKSMNVLLRCAMGVEIPLKPEQVKEIQDSSFVLLQDLVELKAYSSFLSLTDSLLLYLIERRDFVSIRNFFDILGVVISSELPDNMMHKVVCQAMMCCCTLMSAGKLKLTKNLIIEVQNIVDSSAAYLRACRPGEQLEEWKQLADSFSMLLMTMKRYNEKEVNLKGLSRMLSEVRQVLIQQAKSLQTSNDPEVAKAAGRVLQKLDTGVSREDFQQIFKAIQFHPSDEGWNGGHWYACPNGHPYVIADCGGAMVTAKCYECGAIVGGEHHRLQDANRVIRSEEELLAMSRSHAGP</sequence>
<keyword evidence="8" id="KW-0391">Immunity</keyword>
<reference evidence="12" key="3">
    <citation type="submission" date="2016-03" db="UniProtKB">
        <authorList>
            <consortium name="EnsemblProtists"/>
        </authorList>
    </citation>
    <scope>IDENTIFICATION</scope>
</reference>
<dbReference type="PANTHER" id="PTHR10887:SF341">
    <property type="entry name" value="NFX1-TYPE ZINC FINGER-CONTAINING PROTEIN 1"/>
    <property type="match status" value="1"/>
</dbReference>
<evidence type="ECO:0000313" key="11">
    <source>
        <dbReference type="EMBL" id="EKX36930.1"/>
    </source>
</evidence>
<dbReference type="EnsemblProtists" id="EKX36930">
    <property type="protein sequence ID" value="EKX36930"/>
    <property type="gene ID" value="GUITHDRAFT_116953"/>
</dbReference>
<evidence type="ECO:0000256" key="3">
    <source>
        <dbReference type="ARBA" id="ARBA00022490"/>
    </source>
</evidence>
<keyword evidence="5" id="KW-0677">Repeat</keyword>
<name>L1IMB2_GUITC</name>
<dbReference type="CDD" id="cd18808">
    <property type="entry name" value="SF1_C_Upf1"/>
    <property type="match status" value="1"/>
</dbReference>
<evidence type="ECO:0000256" key="1">
    <source>
        <dbReference type="ARBA" id="ARBA00004229"/>
    </source>
</evidence>
<dbReference type="Proteomes" id="UP000011087">
    <property type="component" value="Unassembled WGS sequence"/>
</dbReference>
<keyword evidence="3" id="KW-0963">Cytoplasm</keyword>
<dbReference type="OrthoDB" id="2423195at2759"/>
<dbReference type="Gene3D" id="3.40.50.300">
    <property type="entry name" value="P-loop containing nucleotide triphosphate hydrolases"/>
    <property type="match status" value="3"/>
</dbReference>
<dbReference type="PANTHER" id="PTHR10887">
    <property type="entry name" value="DNA2/NAM7 HELICASE FAMILY"/>
    <property type="match status" value="1"/>
</dbReference>
<dbReference type="GO" id="GO:0004386">
    <property type="term" value="F:helicase activity"/>
    <property type="evidence" value="ECO:0007669"/>
    <property type="project" value="InterPro"/>
</dbReference>
<evidence type="ECO:0000256" key="4">
    <source>
        <dbReference type="ARBA" id="ARBA00022723"/>
    </source>
</evidence>
<dbReference type="HOGENOM" id="CLU_001490_1_1_1"/>
<dbReference type="GO" id="GO:0009507">
    <property type="term" value="C:chloroplast"/>
    <property type="evidence" value="ECO:0007669"/>
    <property type="project" value="UniProtKB-SubCell"/>
</dbReference>
<keyword evidence="7" id="KW-0862">Zinc</keyword>
<dbReference type="STRING" id="905079.L1IMB2"/>
<dbReference type="InterPro" id="IPR041677">
    <property type="entry name" value="DNA2/NAM7_AAA_11"/>
</dbReference>
<keyword evidence="6" id="KW-0863">Zinc-finger</keyword>
<accession>L1IMB2</accession>
<dbReference type="InterPro" id="IPR046439">
    <property type="entry name" value="ZF_RZ_dom"/>
</dbReference>